<keyword evidence="2" id="KW-1185">Reference proteome</keyword>
<accession>A0ABS6PFX4</accession>
<sequence length="122" mass="13140">MQVITLDRDSVHAGDDLQSHRTSIRINPAATLGGLFEAIQGIGYLPGISGGQATWIICSSGSPIGVFAQQWPAPQWVVPAERTVGHFFAGAEPSLLFRYWCQADPDAVFSQINAGDEPPSRF</sequence>
<dbReference type="EMBL" id="JAHSTS010000002">
    <property type="protein sequence ID" value="MBV4458927.1"/>
    <property type="molecule type" value="Genomic_DNA"/>
</dbReference>
<protein>
    <submittedName>
        <fullName evidence="1">Uncharacterized protein</fullName>
    </submittedName>
</protein>
<organism evidence="1 2">
    <name type="scientific">Pseudomonas ekonensis</name>
    <dbReference type="NCBI Taxonomy" id="2842353"/>
    <lineage>
        <taxon>Bacteria</taxon>
        <taxon>Pseudomonadati</taxon>
        <taxon>Pseudomonadota</taxon>
        <taxon>Gammaproteobacteria</taxon>
        <taxon>Pseudomonadales</taxon>
        <taxon>Pseudomonadaceae</taxon>
        <taxon>Pseudomonas</taxon>
    </lineage>
</organism>
<evidence type="ECO:0000313" key="1">
    <source>
        <dbReference type="EMBL" id="MBV4458927.1"/>
    </source>
</evidence>
<reference evidence="1 2" key="1">
    <citation type="submission" date="2021-06" db="EMBL/GenBank/DDBJ databases">
        <title>Updating the genus Pseudomonas: Description of 43 new species and partition of the Pseudomonas putida group.</title>
        <authorList>
            <person name="Girard L."/>
            <person name="Lood C."/>
            <person name="Vandamme P."/>
            <person name="Rokni-Zadeh H."/>
            <person name="Van Noort V."/>
            <person name="Hofte M."/>
            <person name="Lavigne R."/>
            <person name="De Mot R."/>
        </authorList>
    </citation>
    <scope>NUCLEOTIDE SEQUENCE [LARGE SCALE GENOMIC DNA]</scope>
    <source>
        <strain evidence="1 2">COR58</strain>
    </source>
</reference>
<dbReference type="RefSeq" id="WP_217892553.1">
    <property type="nucleotide sequence ID" value="NZ_JAHSTS010000002.1"/>
</dbReference>
<dbReference type="Proteomes" id="UP000765224">
    <property type="component" value="Unassembled WGS sequence"/>
</dbReference>
<name>A0ABS6PFX4_9PSED</name>
<proteinExistence type="predicted"/>
<comment type="caution">
    <text evidence="1">The sequence shown here is derived from an EMBL/GenBank/DDBJ whole genome shotgun (WGS) entry which is preliminary data.</text>
</comment>
<gene>
    <name evidence="1" type="ORF">KVG96_13280</name>
</gene>
<evidence type="ECO:0000313" key="2">
    <source>
        <dbReference type="Proteomes" id="UP000765224"/>
    </source>
</evidence>